<dbReference type="InterPro" id="IPR045063">
    <property type="entry name" value="Dynamin_N"/>
</dbReference>
<dbReference type="GO" id="GO:0005524">
    <property type="term" value="F:ATP binding"/>
    <property type="evidence" value="ECO:0007669"/>
    <property type="project" value="InterPro"/>
</dbReference>
<dbReference type="Pfam" id="PF00069">
    <property type="entry name" value="Pkinase"/>
    <property type="match status" value="1"/>
</dbReference>
<dbReference type="Proteomes" id="UP000005408">
    <property type="component" value="Unassembled WGS sequence"/>
</dbReference>
<dbReference type="Gene3D" id="1.10.510.10">
    <property type="entry name" value="Transferase(Phosphotransferase) domain 1"/>
    <property type="match status" value="1"/>
</dbReference>
<evidence type="ECO:0000313" key="2">
    <source>
        <dbReference type="EnsemblMetazoa" id="G28705.2:cds"/>
    </source>
</evidence>
<dbReference type="AlphaFoldDB" id="A0A8W8LLY6"/>
<protein>
    <recommendedName>
        <fullName evidence="1">Protein kinase domain-containing protein</fullName>
    </recommendedName>
</protein>
<feature type="domain" description="Protein kinase" evidence="1">
    <location>
        <begin position="791"/>
        <end position="1058"/>
    </location>
</feature>
<evidence type="ECO:0000313" key="3">
    <source>
        <dbReference type="Proteomes" id="UP000005408"/>
    </source>
</evidence>
<dbReference type="EnsemblMetazoa" id="G28705.2">
    <property type="protein sequence ID" value="G28705.2:cds"/>
    <property type="gene ID" value="G28705"/>
</dbReference>
<dbReference type="PANTHER" id="PTHR26392">
    <property type="entry name" value="MITOGEN-ACTIVATED PROTEIN KINASE KINASE KINASE 7-RELATED"/>
    <property type="match status" value="1"/>
</dbReference>
<dbReference type="OMA" id="VMYEMET"/>
<dbReference type="EnsemblMetazoa" id="G28705.1">
    <property type="protein sequence ID" value="G28705.1:cds"/>
    <property type="gene ID" value="G28705"/>
</dbReference>
<accession>A0A8W8LLY6</accession>
<dbReference type="InterPro" id="IPR011009">
    <property type="entry name" value="Kinase-like_dom_sf"/>
</dbReference>
<dbReference type="SUPFAM" id="SSF52540">
    <property type="entry name" value="P-loop containing nucleoside triphosphate hydrolases"/>
    <property type="match status" value="1"/>
</dbReference>
<dbReference type="GO" id="GO:0004672">
    <property type="term" value="F:protein kinase activity"/>
    <property type="evidence" value="ECO:0007669"/>
    <property type="project" value="InterPro"/>
</dbReference>
<dbReference type="Gene3D" id="3.40.50.300">
    <property type="entry name" value="P-loop containing nucleotide triphosphate hydrolases"/>
    <property type="match status" value="1"/>
</dbReference>
<organism evidence="2 3">
    <name type="scientific">Magallana gigas</name>
    <name type="common">Pacific oyster</name>
    <name type="synonym">Crassostrea gigas</name>
    <dbReference type="NCBI Taxonomy" id="29159"/>
    <lineage>
        <taxon>Eukaryota</taxon>
        <taxon>Metazoa</taxon>
        <taxon>Spiralia</taxon>
        <taxon>Lophotrochozoa</taxon>
        <taxon>Mollusca</taxon>
        <taxon>Bivalvia</taxon>
        <taxon>Autobranchia</taxon>
        <taxon>Pteriomorphia</taxon>
        <taxon>Ostreida</taxon>
        <taxon>Ostreoidea</taxon>
        <taxon>Ostreidae</taxon>
        <taxon>Magallana</taxon>
    </lineage>
</organism>
<dbReference type="SUPFAM" id="SSF56112">
    <property type="entry name" value="Protein kinase-like (PK-like)"/>
    <property type="match status" value="1"/>
</dbReference>
<evidence type="ECO:0000259" key="1">
    <source>
        <dbReference type="PROSITE" id="PS50011"/>
    </source>
</evidence>
<dbReference type="InterPro" id="IPR027417">
    <property type="entry name" value="P-loop_NTPase"/>
</dbReference>
<dbReference type="InterPro" id="IPR000719">
    <property type="entry name" value="Prot_kinase_dom"/>
</dbReference>
<dbReference type="SMART" id="SM00220">
    <property type="entry name" value="S_TKc"/>
    <property type="match status" value="1"/>
</dbReference>
<keyword evidence="3" id="KW-1185">Reference proteome</keyword>
<dbReference type="OrthoDB" id="8927528at2759"/>
<name>A0A8W8LLY6_MAGGI</name>
<dbReference type="EnsemblMetazoa" id="G28705.3">
    <property type="protein sequence ID" value="G28705.3:cds"/>
    <property type="gene ID" value="G28705"/>
</dbReference>
<proteinExistence type="predicted"/>
<reference evidence="2" key="1">
    <citation type="submission" date="2022-08" db="UniProtKB">
        <authorList>
            <consortium name="EnsemblMetazoa"/>
        </authorList>
    </citation>
    <scope>IDENTIFICATION</scope>
    <source>
        <strain evidence="2">05x7-T-G4-1.051#20</strain>
    </source>
</reference>
<dbReference type="PANTHER" id="PTHR26392:SF92">
    <property type="entry name" value="PROTEIN KINASE DOMAIN-CONTAINING PROTEIN"/>
    <property type="match status" value="1"/>
</dbReference>
<dbReference type="Pfam" id="PF00350">
    <property type="entry name" value="Dynamin_N"/>
    <property type="match status" value="1"/>
</dbReference>
<sequence length="1086" mass="125272">MSRRDYAITRREDTINYTVKDVEEADEDEVFDIGDDLEVDLSGLTDMDGIRQRIIMHIEKVKGNYKDQTIEKLDDIAREDKRKRQKIVELLKKIQGTLKKFEVKEAPDVRMKRGSAALEELLVTEGAMKNFEIDFNQRVSQVTDGECMIVVSGETSAGKSSFLNLLLGEDILPVHHNPCTSVITKISYGAKRQARIIHMDGATEDIEGIHKGELKERLWNKIYETDLDSREKKSPTSEVQLSLPISLLKSGIVLVDSPGIGENSAMDSVITHFVSEHHIMGFIYVIKSDNAGGVDEDRLGNLLKVIIDKQKKKLDDATTLFDPKCAIFVCNLWDNVKSDEQTAVYDYAVRKLENYWPGLVKTSVIRFSAKRAKAELSLDRDYITKDYKLFLDNLKELLTKATDMRVKSTYKWMETVLVRSVHHLKTIVKSVDDTEQHLKVKMKDVHDKLQSLRRKSKEVLQDQKCQIETSVKEICQMFEEFLRQDAAHFRLVHWLQQDLTDINADDIWPDLKKNIEHKMLERITDEFTKWEEDNHKCQAVEQEMFNQIKFQLCILQEDLNCIEGELHSDTNSVSSDDSDVVTMRRRKSSLLNFKLRRPGETDFGALYANPLPVKLVSKFLHPLDSITNKLRQSRIFEAIENVRWSKKMEGFRKEPLSTAKNISEKFLQRFLHSEGECDGQLYKFVSEILDRPRELLEVIEKNIPALIKSNEDLLDHISYCRINATESRGTYERMMEDLENLKHHLMEYGTGHIYVDDFMGREIRLRDAYNEYGDSENFRCSEIILTCSNNTQSSKRIPRGIWTALQSASLYDEKDEQEDAILIKIYLPLSGISEPFKEVTKLRFLQHPHVAKFLGIHHSDSPIPAFIYMDHMRSLKVYKNSTFLKMAEEVPRILEEVVQGIDYLHSKKLVHMELNSNTITVDFEGTVKLTGGCLPRYATFPMEKESIGVGDFVYLSPDVLRGELYVACADIYALGLLFYEMFLNLRCFDNQRTMTLDLFTSKVDPKEMNNVSSLCEQANMTESTKNLILWCIDPSADKRPTIQVVVEKASDFKCEPCLTNARRSVFSDQRRHKALRRGTVRAPEIS</sequence>
<dbReference type="PROSITE" id="PS50011">
    <property type="entry name" value="PROTEIN_KINASE_DOM"/>
    <property type="match status" value="1"/>
</dbReference>